<proteinExistence type="predicted"/>
<evidence type="ECO:0000313" key="1">
    <source>
        <dbReference type="EMBL" id="ELR66541.1"/>
    </source>
</evidence>
<organism evidence="1 2">
    <name type="scientific">Photobacterium marinum</name>
    <dbReference type="NCBI Taxonomy" id="1056511"/>
    <lineage>
        <taxon>Bacteria</taxon>
        <taxon>Pseudomonadati</taxon>
        <taxon>Pseudomonadota</taxon>
        <taxon>Gammaproteobacteria</taxon>
        <taxon>Vibrionales</taxon>
        <taxon>Vibrionaceae</taxon>
        <taxon>Photobacterium</taxon>
    </lineage>
</organism>
<dbReference type="EMBL" id="AMZO01000006">
    <property type="protein sequence ID" value="ELR66541.1"/>
    <property type="molecule type" value="Genomic_DNA"/>
</dbReference>
<gene>
    <name evidence="1" type="ORF">C942_04239</name>
</gene>
<accession>L8JCH9</accession>
<comment type="caution">
    <text evidence="1">The sequence shown here is derived from an EMBL/GenBank/DDBJ whole genome shotgun (WGS) entry which is preliminary data.</text>
</comment>
<name>L8JCH9_9GAMM</name>
<dbReference type="PATRIC" id="fig|1056511.3.peg.1069"/>
<keyword evidence="2" id="KW-1185">Reference proteome</keyword>
<sequence>MSLIKVQSEALKKIMMPFTSVTNPDLEYSPGKDGMAARLHKCSLECEGFDVGEKVCISRLNKRCLFLKAASPLELKASYELVLQGFYVLDGYLTPSERDSTEYCYQFHSDTWLTDEQIMKLAIDF</sequence>
<dbReference type="Proteomes" id="UP000011134">
    <property type="component" value="Unassembled WGS sequence"/>
</dbReference>
<evidence type="ECO:0000313" key="2">
    <source>
        <dbReference type="Proteomes" id="UP000011134"/>
    </source>
</evidence>
<dbReference type="AlphaFoldDB" id="L8JCH9"/>
<reference evidence="1 2" key="1">
    <citation type="submission" date="2012-12" db="EMBL/GenBank/DDBJ databases">
        <title>Genome Assembly of Photobacterium sp. AK15.</title>
        <authorList>
            <person name="Khatri I."/>
            <person name="Vaidya B."/>
            <person name="Srinivas T.N.R."/>
            <person name="Subramanian S."/>
            <person name="Pinnaka A."/>
        </authorList>
    </citation>
    <scope>NUCLEOTIDE SEQUENCE [LARGE SCALE GENOMIC DNA]</scope>
    <source>
        <strain evidence="1 2">AK15</strain>
    </source>
</reference>
<protein>
    <submittedName>
        <fullName evidence="1">Uncharacterized protein</fullName>
    </submittedName>
</protein>